<dbReference type="FunFam" id="1.20.1250.20:FF:000117">
    <property type="entry name" value="MFS hexose transporter"/>
    <property type="match status" value="1"/>
</dbReference>
<dbReference type="EMBL" id="CABFNO020001560">
    <property type="protein sequence ID" value="CAH0001084.1"/>
    <property type="molecule type" value="Genomic_DNA"/>
</dbReference>
<feature type="transmembrane region" description="Helical" evidence="8">
    <location>
        <begin position="381"/>
        <end position="404"/>
    </location>
</feature>
<dbReference type="PANTHER" id="PTHR48022">
    <property type="entry name" value="PLASTIDIC GLUCOSE TRANSPORTER 4"/>
    <property type="match status" value="1"/>
</dbReference>
<organism evidence="10 11">
    <name type="scientific">Clonostachys byssicola</name>
    <dbReference type="NCBI Taxonomy" id="160290"/>
    <lineage>
        <taxon>Eukaryota</taxon>
        <taxon>Fungi</taxon>
        <taxon>Dikarya</taxon>
        <taxon>Ascomycota</taxon>
        <taxon>Pezizomycotina</taxon>
        <taxon>Sordariomycetes</taxon>
        <taxon>Hypocreomycetidae</taxon>
        <taxon>Hypocreales</taxon>
        <taxon>Bionectriaceae</taxon>
        <taxon>Clonostachys</taxon>
    </lineage>
</organism>
<reference evidence="11" key="1">
    <citation type="submission" date="2019-06" db="EMBL/GenBank/DDBJ databases">
        <authorList>
            <person name="Broberg M."/>
        </authorList>
    </citation>
    <scope>NUCLEOTIDE SEQUENCE [LARGE SCALE GENOMIC DNA]</scope>
</reference>
<evidence type="ECO:0000256" key="7">
    <source>
        <dbReference type="RuleBase" id="RU003346"/>
    </source>
</evidence>
<comment type="caution">
    <text evidence="10">The sequence shown here is derived from an EMBL/GenBank/DDBJ whole genome shotgun (WGS) entry which is preliminary data.</text>
</comment>
<keyword evidence="4 8" id="KW-0812">Transmembrane</keyword>
<protein>
    <recommendedName>
        <fullName evidence="9">Major facilitator superfamily (MFS) profile domain-containing protein</fullName>
    </recommendedName>
</protein>
<dbReference type="InterPro" id="IPR020846">
    <property type="entry name" value="MFS_dom"/>
</dbReference>
<dbReference type="SUPFAM" id="SSF103473">
    <property type="entry name" value="MFS general substrate transporter"/>
    <property type="match status" value="1"/>
</dbReference>
<keyword evidence="6 8" id="KW-0472">Membrane</keyword>
<name>A0A9N9UVW8_9HYPO</name>
<dbReference type="GO" id="GO:0016020">
    <property type="term" value="C:membrane"/>
    <property type="evidence" value="ECO:0007669"/>
    <property type="project" value="UniProtKB-SubCell"/>
</dbReference>
<evidence type="ECO:0000256" key="1">
    <source>
        <dbReference type="ARBA" id="ARBA00004141"/>
    </source>
</evidence>
<evidence type="ECO:0000256" key="6">
    <source>
        <dbReference type="ARBA" id="ARBA00023136"/>
    </source>
</evidence>
<sequence length="553" mass="62007">MLYPQHSTLRVDSALPVLLFNMARLDLLDKFKAKTVDQSAAAQDEAPKFEHVIWYKDPGLRKLYFYAGVLCIASATNGYDGSFFNAVQNFETWQTYFDRPSGSFLGLLVALYTIASLVSLPLAPFLADRLGRKPPIILGCCFMIAGAVMQGAATSIGIFTGGRILLGFGVSFTQLCSPTLLTEVCHPQHRGRLTTIYNCLWNVGALIVSWLSFGTNYISNDWSWRVPAILQAFPSVIQLMFIWWVPESPRFLIAHDKFDEALDIFAKYHGNGDRNHPTVQFEFREARDTIKMELQNKKTTSYLDFFRTPGNRYRLIILISIGFFSQWSGNAIISNYTNLLYEGVGIKSSTTKLGLSAGTTSIALIISVTMALLVDKIGRRPIFILATAGMFLTFIFWTLSSALYEERGAPGANHAMIFFIWLFNIFYSTAWVGLVIGYSLEILPYKLRAKGLFVVQACVQAALALNNYANPVAFEAFAGHNWKLYLIYTCWIGFELGFVYFLYVETKGPTLEELARVFDGDDAQVAELNLEQVEKEAEILAAHDEAAPDQKRV</sequence>
<keyword evidence="5 8" id="KW-1133">Transmembrane helix</keyword>
<feature type="transmembrane region" description="Helical" evidence="8">
    <location>
        <begin position="485"/>
        <end position="504"/>
    </location>
</feature>
<dbReference type="InterPro" id="IPR050360">
    <property type="entry name" value="MFS_Sugar_Transporters"/>
</dbReference>
<dbReference type="InterPro" id="IPR036259">
    <property type="entry name" value="MFS_trans_sf"/>
</dbReference>
<evidence type="ECO:0000256" key="8">
    <source>
        <dbReference type="SAM" id="Phobius"/>
    </source>
</evidence>
<comment type="similarity">
    <text evidence="2 7">Belongs to the major facilitator superfamily. Sugar transporter (TC 2.A.1.1) family.</text>
</comment>
<accession>A0A9N9UVW8</accession>
<evidence type="ECO:0000256" key="2">
    <source>
        <dbReference type="ARBA" id="ARBA00010992"/>
    </source>
</evidence>
<feature type="transmembrane region" description="Helical" evidence="8">
    <location>
        <begin position="353"/>
        <end position="374"/>
    </location>
</feature>
<dbReference type="OrthoDB" id="6133115at2759"/>
<feature type="transmembrane region" description="Helical" evidence="8">
    <location>
        <begin position="315"/>
        <end position="333"/>
    </location>
</feature>
<proteinExistence type="inferred from homology"/>
<evidence type="ECO:0000256" key="5">
    <source>
        <dbReference type="ARBA" id="ARBA00022989"/>
    </source>
</evidence>
<gene>
    <name evidence="10" type="ORF">CBYS24578_00001297</name>
</gene>
<dbReference type="InterPro" id="IPR003663">
    <property type="entry name" value="Sugar/inositol_transpt"/>
</dbReference>
<dbReference type="AlphaFoldDB" id="A0A9N9UVW8"/>
<dbReference type="InterPro" id="IPR005828">
    <property type="entry name" value="MFS_sugar_transport-like"/>
</dbReference>
<feature type="transmembrane region" description="Helical" evidence="8">
    <location>
        <begin position="447"/>
        <end position="465"/>
    </location>
</feature>
<evidence type="ECO:0000259" key="9">
    <source>
        <dbReference type="PROSITE" id="PS50850"/>
    </source>
</evidence>
<feature type="domain" description="Major facilitator superfamily (MFS) profile" evidence="9">
    <location>
        <begin position="66"/>
        <end position="507"/>
    </location>
</feature>
<dbReference type="PANTHER" id="PTHR48022:SF31">
    <property type="entry name" value="HEXOSE TRANSPORTER"/>
    <property type="match status" value="1"/>
</dbReference>
<dbReference type="Pfam" id="PF00083">
    <property type="entry name" value="Sugar_tr"/>
    <property type="match status" value="1"/>
</dbReference>
<keyword evidence="3 7" id="KW-0813">Transport</keyword>
<evidence type="ECO:0000313" key="10">
    <source>
        <dbReference type="EMBL" id="CAH0001084.1"/>
    </source>
</evidence>
<evidence type="ECO:0000313" key="11">
    <source>
        <dbReference type="Proteomes" id="UP000754883"/>
    </source>
</evidence>
<evidence type="ECO:0000256" key="4">
    <source>
        <dbReference type="ARBA" id="ARBA00022692"/>
    </source>
</evidence>
<feature type="transmembrane region" description="Helical" evidence="8">
    <location>
        <begin position="416"/>
        <end position="440"/>
    </location>
</feature>
<comment type="subcellular location">
    <subcellularLocation>
        <location evidence="1">Membrane</location>
        <topology evidence="1">Multi-pass membrane protein</topology>
    </subcellularLocation>
</comment>
<feature type="transmembrane region" description="Helical" evidence="8">
    <location>
        <begin position="136"/>
        <end position="158"/>
    </location>
</feature>
<dbReference type="PROSITE" id="PS00216">
    <property type="entry name" value="SUGAR_TRANSPORT_1"/>
    <property type="match status" value="1"/>
</dbReference>
<keyword evidence="11" id="KW-1185">Reference proteome</keyword>
<dbReference type="NCBIfam" id="TIGR00879">
    <property type="entry name" value="SP"/>
    <property type="match status" value="1"/>
</dbReference>
<dbReference type="InterPro" id="IPR005829">
    <property type="entry name" value="Sugar_transporter_CS"/>
</dbReference>
<dbReference type="PROSITE" id="PS50850">
    <property type="entry name" value="MFS"/>
    <property type="match status" value="1"/>
</dbReference>
<feature type="transmembrane region" description="Helical" evidence="8">
    <location>
        <begin position="104"/>
        <end position="127"/>
    </location>
</feature>
<feature type="transmembrane region" description="Helical" evidence="8">
    <location>
        <begin position="224"/>
        <end position="245"/>
    </location>
</feature>
<feature type="transmembrane region" description="Helical" evidence="8">
    <location>
        <begin position="196"/>
        <end position="218"/>
    </location>
</feature>
<evidence type="ECO:0000256" key="3">
    <source>
        <dbReference type="ARBA" id="ARBA00022448"/>
    </source>
</evidence>
<dbReference type="Proteomes" id="UP000754883">
    <property type="component" value="Unassembled WGS sequence"/>
</dbReference>
<reference evidence="10 11" key="2">
    <citation type="submission" date="2021-10" db="EMBL/GenBank/DDBJ databases">
        <authorList>
            <person name="Piombo E."/>
        </authorList>
    </citation>
    <scope>NUCLEOTIDE SEQUENCE [LARGE SCALE GENOMIC DNA]</scope>
</reference>
<dbReference type="Gene3D" id="1.20.1250.20">
    <property type="entry name" value="MFS general substrate transporter like domains"/>
    <property type="match status" value="1"/>
</dbReference>
<dbReference type="GO" id="GO:0005351">
    <property type="term" value="F:carbohydrate:proton symporter activity"/>
    <property type="evidence" value="ECO:0007669"/>
    <property type="project" value="TreeGrafter"/>
</dbReference>